<dbReference type="EMBL" id="BAABJJ010000012">
    <property type="protein sequence ID" value="GAA4939096.1"/>
    <property type="molecule type" value="Genomic_DNA"/>
</dbReference>
<dbReference type="NCBIfam" id="TIGR02937">
    <property type="entry name" value="sigma70-ECF"/>
    <property type="match status" value="1"/>
</dbReference>
<protein>
    <submittedName>
        <fullName evidence="8">Sigma-70 family RNA polymerase sigma factor</fullName>
    </submittedName>
</protein>
<dbReference type="SUPFAM" id="SSF88946">
    <property type="entry name" value="Sigma2 domain of RNA polymerase sigma factors"/>
    <property type="match status" value="1"/>
</dbReference>
<dbReference type="RefSeq" id="WP_345190535.1">
    <property type="nucleotide sequence ID" value="NZ_BAABJJ010000012.1"/>
</dbReference>
<comment type="caution">
    <text evidence="8">The sequence shown here is derived from an EMBL/GenBank/DDBJ whole genome shotgun (WGS) entry which is preliminary data.</text>
</comment>
<evidence type="ECO:0000313" key="9">
    <source>
        <dbReference type="Proteomes" id="UP001501302"/>
    </source>
</evidence>
<keyword evidence="9" id="KW-1185">Reference proteome</keyword>
<dbReference type="InterPro" id="IPR013324">
    <property type="entry name" value="RNA_pol_sigma_r3/r4-like"/>
</dbReference>
<dbReference type="Pfam" id="PF04545">
    <property type="entry name" value="Sigma70_r4"/>
    <property type="match status" value="1"/>
</dbReference>
<dbReference type="InterPro" id="IPR007627">
    <property type="entry name" value="RNA_pol_sigma70_r2"/>
</dbReference>
<evidence type="ECO:0000256" key="1">
    <source>
        <dbReference type="ARBA" id="ARBA00010641"/>
    </source>
</evidence>
<keyword evidence="4" id="KW-0238">DNA-binding</keyword>
<dbReference type="PANTHER" id="PTHR43133:SF46">
    <property type="entry name" value="RNA POLYMERASE SIGMA-70 FACTOR ECF SUBFAMILY"/>
    <property type="match status" value="1"/>
</dbReference>
<dbReference type="Gene3D" id="1.10.10.10">
    <property type="entry name" value="Winged helix-like DNA-binding domain superfamily/Winged helix DNA-binding domain"/>
    <property type="match status" value="1"/>
</dbReference>
<dbReference type="PANTHER" id="PTHR43133">
    <property type="entry name" value="RNA POLYMERASE ECF-TYPE SIGMA FACTO"/>
    <property type="match status" value="1"/>
</dbReference>
<keyword evidence="5" id="KW-0804">Transcription</keyword>
<evidence type="ECO:0000313" key="8">
    <source>
        <dbReference type="EMBL" id="GAA4939096.1"/>
    </source>
</evidence>
<reference evidence="9" key="1">
    <citation type="journal article" date="2019" name="Int. J. Syst. Evol. Microbiol.">
        <title>The Global Catalogue of Microorganisms (GCM) 10K type strain sequencing project: providing services to taxonomists for standard genome sequencing and annotation.</title>
        <authorList>
            <consortium name="The Broad Institute Genomics Platform"/>
            <consortium name="The Broad Institute Genome Sequencing Center for Infectious Disease"/>
            <person name="Wu L."/>
            <person name="Ma J."/>
        </authorList>
    </citation>
    <scope>NUCLEOTIDE SEQUENCE [LARGE SCALE GENOMIC DNA]</scope>
    <source>
        <strain evidence="9">JCM 18285</strain>
    </source>
</reference>
<name>A0ABP9GDX0_9FLAO</name>
<dbReference type="Gene3D" id="1.10.1740.10">
    <property type="match status" value="1"/>
</dbReference>
<feature type="domain" description="RNA polymerase sigma-70 region 4" evidence="7">
    <location>
        <begin position="155"/>
        <end position="204"/>
    </location>
</feature>
<dbReference type="InterPro" id="IPR036388">
    <property type="entry name" value="WH-like_DNA-bd_sf"/>
</dbReference>
<sequence length="206" mass="24502">MSRLLYKEMHSRENFTEIKYVSREVLKEIGDVQLWQEFQLGNEEAFAMIYKKNVSPLYNYGLKIVNDKELVKDCIQDLFVEIWNNRTYLGKVISIRSYLYTCIRRKIISVTQKNRMKVSDTEKNAVLDSLYSFSEERSLIEKQNFEQQKRLLNVALTKLTNRQREVLHLKYIAQLSYNEITQIMSLSKKGAYKLVDRALQGLRKHM</sequence>
<dbReference type="Pfam" id="PF04542">
    <property type="entry name" value="Sigma70_r2"/>
    <property type="match status" value="1"/>
</dbReference>
<dbReference type="InterPro" id="IPR039425">
    <property type="entry name" value="RNA_pol_sigma-70-like"/>
</dbReference>
<dbReference type="Proteomes" id="UP001501302">
    <property type="component" value="Unassembled WGS sequence"/>
</dbReference>
<keyword evidence="2" id="KW-0805">Transcription regulation</keyword>
<evidence type="ECO:0000256" key="2">
    <source>
        <dbReference type="ARBA" id="ARBA00023015"/>
    </source>
</evidence>
<feature type="domain" description="RNA polymerase sigma-70 region 2" evidence="6">
    <location>
        <begin position="49"/>
        <end position="110"/>
    </location>
</feature>
<gene>
    <name evidence="8" type="ORF">GCM10023314_09700</name>
</gene>
<proteinExistence type="inferred from homology"/>
<organism evidence="8 9">
    <name type="scientific">Algibacter agarivorans</name>
    <dbReference type="NCBI Taxonomy" id="1109741"/>
    <lineage>
        <taxon>Bacteria</taxon>
        <taxon>Pseudomonadati</taxon>
        <taxon>Bacteroidota</taxon>
        <taxon>Flavobacteriia</taxon>
        <taxon>Flavobacteriales</taxon>
        <taxon>Flavobacteriaceae</taxon>
        <taxon>Algibacter</taxon>
    </lineage>
</organism>
<dbReference type="InterPro" id="IPR013325">
    <property type="entry name" value="RNA_pol_sigma_r2"/>
</dbReference>
<dbReference type="InterPro" id="IPR014284">
    <property type="entry name" value="RNA_pol_sigma-70_dom"/>
</dbReference>
<keyword evidence="3" id="KW-0731">Sigma factor</keyword>
<dbReference type="SUPFAM" id="SSF88659">
    <property type="entry name" value="Sigma3 and sigma4 domains of RNA polymerase sigma factors"/>
    <property type="match status" value="1"/>
</dbReference>
<evidence type="ECO:0000259" key="7">
    <source>
        <dbReference type="Pfam" id="PF04545"/>
    </source>
</evidence>
<evidence type="ECO:0000256" key="5">
    <source>
        <dbReference type="ARBA" id="ARBA00023163"/>
    </source>
</evidence>
<comment type="similarity">
    <text evidence="1">Belongs to the sigma-70 factor family. ECF subfamily.</text>
</comment>
<dbReference type="InterPro" id="IPR007630">
    <property type="entry name" value="RNA_pol_sigma70_r4"/>
</dbReference>
<accession>A0ABP9GDX0</accession>
<evidence type="ECO:0000256" key="3">
    <source>
        <dbReference type="ARBA" id="ARBA00023082"/>
    </source>
</evidence>
<evidence type="ECO:0000256" key="4">
    <source>
        <dbReference type="ARBA" id="ARBA00023125"/>
    </source>
</evidence>
<evidence type="ECO:0000259" key="6">
    <source>
        <dbReference type="Pfam" id="PF04542"/>
    </source>
</evidence>